<gene>
    <name evidence="1" type="ORF">KUCAC02_021449</name>
</gene>
<organism evidence="1 2">
    <name type="scientific">Chaenocephalus aceratus</name>
    <name type="common">Blackfin icefish</name>
    <name type="synonym">Chaenichthys aceratus</name>
    <dbReference type="NCBI Taxonomy" id="36190"/>
    <lineage>
        <taxon>Eukaryota</taxon>
        <taxon>Metazoa</taxon>
        <taxon>Chordata</taxon>
        <taxon>Craniata</taxon>
        <taxon>Vertebrata</taxon>
        <taxon>Euteleostomi</taxon>
        <taxon>Actinopterygii</taxon>
        <taxon>Neopterygii</taxon>
        <taxon>Teleostei</taxon>
        <taxon>Neoteleostei</taxon>
        <taxon>Acanthomorphata</taxon>
        <taxon>Eupercaria</taxon>
        <taxon>Perciformes</taxon>
        <taxon>Notothenioidei</taxon>
        <taxon>Channichthyidae</taxon>
        <taxon>Chaenocephalus</taxon>
    </lineage>
</organism>
<sequence>MGEEKGEVGEEVAEPWGAAERRVPWSHPGSGRKGARASRVPGTANFSSYLGHPRETGYTSNQRPAIFYRPSLDHIDNPQFGLLLSDSFTTQTKQHYQPHVRQNTNNVFVPHCQTPKVSQNRVTVAPRGESGFTAGTNLQLNTFRTKTCMVEPLQTHTVMTNDFIRPSFPQGTEARPSVCSSHFSHKTGFNRVAIAPLTCRASRLPSPQTKSNAPTAKTIGKKEPTGCILNAPNNQALPTTPFDGSHFNTHYKSTFCHDANWEKFNLATLVQESSAQKWTTATIVGTRTDSEYMAQTPIHVCCVSNCFATHCCGASSRAQAEEEGPSS</sequence>
<reference evidence="1" key="1">
    <citation type="submission" date="2022-05" db="EMBL/GenBank/DDBJ databases">
        <title>Chromosome-level genome of Chaenocephalus aceratus.</title>
        <authorList>
            <person name="Park H."/>
        </authorList>
    </citation>
    <scope>NUCLEOTIDE SEQUENCE</scope>
    <source>
        <strain evidence="1">KU_202001</strain>
    </source>
</reference>
<evidence type="ECO:0000313" key="2">
    <source>
        <dbReference type="Proteomes" id="UP001057452"/>
    </source>
</evidence>
<dbReference type="EMBL" id="CM043790">
    <property type="protein sequence ID" value="KAI4825781.1"/>
    <property type="molecule type" value="Genomic_DNA"/>
</dbReference>
<proteinExistence type="predicted"/>
<accession>A0ACB9XFI0</accession>
<evidence type="ECO:0000313" key="1">
    <source>
        <dbReference type="EMBL" id="KAI4825781.1"/>
    </source>
</evidence>
<name>A0ACB9XFI0_CHAAC</name>
<protein>
    <submittedName>
        <fullName evidence="1">Uncharacterized protein</fullName>
    </submittedName>
</protein>
<comment type="caution">
    <text evidence="1">The sequence shown here is derived from an EMBL/GenBank/DDBJ whole genome shotgun (WGS) entry which is preliminary data.</text>
</comment>
<keyword evidence="2" id="KW-1185">Reference proteome</keyword>
<dbReference type="Proteomes" id="UP001057452">
    <property type="component" value="Chromosome 6"/>
</dbReference>